<evidence type="ECO:0000256" key="4">
    <source>
        <dbReference type="ARBA" id="ARBA00022692"/>
    </source>
</evidence>
<dbReference type="OrthoDB" id="9808602at2"/>
<keyword evidence="10" id="KW-1185">Reference proteome</keyword>
<gene>
    <name evidence="9" type="ORF">ELS82_13365</name>
</gene>
<dbReference type="AlphaFoldDB" id="A0A4Y8WEM6"/>
<evidence type="ECO:0000256" key="1">
    <source>
        <dbReference type="ARBA" id="ARBA00004141"/>
    </source>
</evidence>
<dbReference type="Proteomes" id="UP000297753">
    <property type="component" value="Unassembled WGS sequence"/>
</dbReference>
<evidence type="ECO:0000256" key="5">
    <source>
        <dbReference type="ARBA" id="ARBA00022989"/>
    </source>
</evidence>
<feature type="transmembrane region" description="Helical" evidence="7">
    <location>
        <begin position="114"/>
        <end position="136"/>
    </location>
</feature>
<dbReference type="GO" id="GO:0009242">
    <property type="term" value="P:colanic acid biosynthetic process"/>
    <property type="evidence" value="ECO:0007669"/>
    <property type="project" value="TreeGrafter"/>
</dbReference>
<dbReference type="Gene3D" id="3.40.50.720">
    <property type="entry name" value="NAD(P)-binding Rossmann-like Domain"/>
    <property type="match status" value="1"/>
</dbReference>
<feature type="transmembrane region" description="Helical" evidence="7">
    <location>
        <begin position="286"/>
        <end position="307"/>
    </location>
</feature>
<protein>
    <submittedName>
        <fullName evidence="9">Undecaprenyl-phosphate glucose phosphotransferase</fullName>
        <ecNumber evidence="9">2.7.8.31</ecNumber>
    </submittedName>
</protein>
<dbReference type="GO" id="GO:0089702">
    <property type="term" value="F:undecaprenyl-phosphate glucose phosphotransferase activity"/>
    <property type="evidence" value="ECO:0007669"/>
    <property type="project" value="UniProtKB-EC"/>
</dbReference>
<keyword evidence="5 7" id="KW-1133">Transmembrane helix</keyword>
<dbReference type="NCBIfam" id="TIGR03025">
    <property type="entry name" value="EPS_sugtrans"/>
    <property type="match status" value="1"/>
</dbReference>
<dbReference type="GO" id="GO:0016020">
    <property type="term" value="C:membrane"/>
    <property type="evidence" value="ECO:0007669"/>
    <property type="project" value="UniProtKB-SubCell"/>
</dbReference>
<dbReference type="InterPro" id="IPR017475">
    <property type="entry name" value="EPS_sugar_tfrase"/>
</dbReference>
<organism evidence="9 10">
    <name type="scientific">Vibrio ouci</name>
    <dbReference type="NCBI Taxonomy" id="2499078"/>
    <lineage>
        <taxon>Bacteria</taxon>
        <taxon>Pseudomonadati</taxon>
        <taxon>Pseudomonadota</taxon>
        <taxon>Gammaproteobacteria</taxon>
        <taxon>Vibrionales</taxon>
        <taxon>Vibrionaceae</taxon>
        <taxon>Vibrio</taxon>
    </lineage>
</organism>
<keyword evidence="3 9" id="KW-0808">Transferase</keyword>
<dbReference type="EMBL" id="SATR01000019">
    <property type="protein sequence ID" value="TFH91106.1"/>
    <property type="molecule type" value="Genomic_DNA"/>
</dbReference>
<dbReference type="InterPro" id="IPR003362">
    <property type="entry name" value="Bact_transf"/>
</dbReference>
<feature type="transmembrane region" description="Helical" evidence="7">
    <location>
        <begin position="46"/>
        <end position="66"/>
    </location>
</feature>
<feature type="domain" description="Bacterial sugar transferase" evidence="8">
    <location>
        <begin position="281"/>
        <end position="464"/>
    </location>
</feature>
<proteinExistence type="inferred from homology"/>
<evidence type="ECO:0000313" key="9">
    <source>
        <dbReference type="EMBL" id="TFH91106.1"/>
    </source>
</evidence>
<dbReference type="EC" id="2.7.8.31" evidence="9"/>
<evidence type="ECO:0000256" key="2">
    <source>
        <dbReference type="ARBA" id="ARBA00006464"/>
    </source>
</evidence>
<dbReference type="PANTHER" id="PTHR30576:SF21">
    <property type="entry name" value="UDP-GLUCOSE:UNDECAPRENYL-PHOSPHATE GLUCOSE-1-PHOSPHATE TRANSFERASE"/>
    <property type="match status" value="1"/>
</dbReference>
<feature type="transmembrane region" description="Helical" evidence="7">
    <location>
        <begin position="78"/>
        <end position="99"/>
    </location>
</feature>
<keyword evidence="4 7" id="KW-0812">Transmembrane</keyword>
<dbReference type="PANTHER" id="PTHR30576">
    <property type="entry name" value="COLANIC BIOSYNTHESIS UDP-GLUCOSE LIPID CARRIER TRANSFERASE"/>
    <property type="match status" value="1"/>
</dbReference>
<comment type="subcellular location">
    <subcellularLocation>
        <location evidence="1">Membrane</location>
        <topology evidence="1">Multi-pass membrane protein</topology>
    </subcellularLocation>
</comment>
<evidence type="ECO:0000256" key="6">
    <source>
        <dbReference type="ARBA" id="ARBA00023136"/>
    </source>
</evidence>
<dbReference type="Pfam" id="PF02397">
    <property type="entry name" value="Bac_transf"/>
    <property type="match status" value="1"/>
</dbReference>
<dbReference type="Pfam" id="PF13727">
    <property type="entry name" value="CoA_binding_3"/>
    <property type="match status" value="1"/>
</dbReference>
<evidence type="ECO:0000256" key="3">
    <source>
        <dbReference type="ARBA" id="ARBA00022679"/>
    </source>
</evidence>
<sequence>MDGKRVVKFAEDGYAPLLKVLDFLIINYSIQAVIDVAYGQETAIDFAVTFIIATCFLLFSEYCNVYSVNVRKRIGSSIARILVAAFFTFLTVELIKYFYGSHEGASINHLSKGWYYYLFAFAITSIIAVRILILTVSRAVYRRYKKVKTVAIFGYTPTAIAIEQQILSLHQRQYLELELYAEKNEDEFGYITKSSYKGKFDQLLEKAKKNEVDEVYITLPMVEKDKITKYLAKLSNTTVDTFVVPDLHSYNLSSSRFQSVGHMQALSVFGTPFDGFGALVKRIEDIIIGGIITILISPILLVIAAGVKLSSPGPVLFKQDRYGLGGKKIKVWKFRSMSVMENDDEVKQATKSDPRVTKFGAFIRRTSLDELPQFFNVLQGSMSIVGPRPHAVAHNEEYRVIVDNYMIRHKIKPGITGWAQINGYRGETDTIDKMEKRVEYDIAYLQHWSLTWDLKIIFMTVFKGFVSETAY</sequence>
<evidence type="ECO:0000313" key="10">
    <source>
        <dbReference type="Proteomes" id="UP000297753"/>
    </source>
</evidence>
<name>A0A4Y8WEM6_9VIBR</name>
<reference evidence="9 10" key="1">
    <citation type="submission" date="2019-01" db="EMBL/GenBank/DDBJ databases">
        <title>Vibrio BEI176 sp. nov, a marine bacterium isolated from China: eastern marignal seas.</title>
        <authorList>
            <person name="Li B."/>
        </authorList>
    </citation>
    <scope>NUCLEOTIDE SEQUENCE [LARGE SCALE GENOMIC DNA]</scope>
    <source>
        <strain evidence="9 10">BEI176</strain>
    </source>
</reference>
<dbReference type="InterPro" id="IPR017473">
    <property type="entry name" value="Undecaprenyl-P_gluc_Ptfrase"/>
</dbReference>
<comment type="caution">
    <text evidence="9">The sequence shown here is derived from an EMBL/GenBank/DDBJ whole genome shotgun (WGS) entry which is preliminary data.</text>
</comment>
<keyword evidence="6 7" id="KW-0472">Membrane</keyword>
<dbReference type="RefSeq" id="WP_134835907.1">
    <property type="nucleotide sequence ID" value="NZ_SATR01000019.1"/>
</dbReference>
<evidence type="ECO:0000259" key="8">
    <source>
        <dbReference type="Pfam" id="PF02397"/>
    </source>
</evidence>
<evidence type="ECO:0000256" key="7">
    <source>
        <dbReference type="SAM" id="Phobius"/>
    </source>
</evidence>
<accession>A0A4Y8WEM6</accession>
<comment type="similarity">
    <text evidence="2">Belongs to the bacterial sugar transferase family.</text>
</comment>
<dbReference type="NCBIfam" id="TIGR03023">
    <property type="entry name" value="WcaJ_sugtrans"/>
    <property type="match status" value="1"/>
</dbReference>